<evidence type="ECO:0000313" key="1">
    <source>
        <dbReference type="EMBL" id="GIZ02258.1"/>
    </source>
</evidence>
<sequence>MPPLNASKMGRILVNICLQSCSSRQISLGVRYVKSTCFMLFYQKGGIEQTPFRARLYKSTKEYIQFDLNWFCYE</sequence>
<dbReference type="AlphaFoldDB" id="A0AAV4Y5E1"/>
<keyword evidence="2" id="KW-1185">Reference proteome</keyword>
<protein>
    <submittedName>
        <fullName evidence="1">Uncharacterized protein</fullName>
    </submittedName>
</protein>
<proteinExistence type="predicted"/>
<organism evidence="1 2">
    <name type="scientific">Caerostris extrusa</name>
    <name type="common">Bark spider</name>
    <name type="synonym">Caerostris bankana</name>
    <dbReference type="NCBI Taxonomy" id="172846"/>
    <lineage>
        <taxon>Eukaryota</taxon>
        <taxon>Metazoa</taxon>
        <taxon>Ecdysozoa</taxon>
        <taxon>Arthropoda</taxon>
        <taxon>Chelicerata</taxon>
        <taxon>Arachnida</taxon>
        <taxon>Araneae</taxon>
        <taxon>Araneomorphae</taxon>
        <taxon>Entelegynae</taxon>
        <taxon>Araneoidea</taxon>
        <taxon>Araneidae</taxon>
        <taxon>Caerostris</taxon>
    </lineage>
</organism>
<reference evidence="1 2" key="1">
    <citation type="submission" date="2021-06" db="EMBL/GenBank/DDBJ databases">
        <title>Caerostris extrusa draft genome.</title>
        <authorList>
            <person name="Kono N."/>
            <person name="Arakawa K."/>
        </authorList>
    </citation>
    <scope>NUCLEOTIDE SEQUENCE [LARGE SCALE GENOMIC DNA]</scope>
</reference>
<evidence type="ECO:0000313" key="2">
    <source>
        <dbReference type="Proteomes" id="UP001054945"/>
    </source>
</evidence>
<name>A0AAV4Y5E1_CAEEX</name>
<accession>A0AAV4Y5E1</accession>
<dbReference type="Proteomes" id="UP001054945">
    <property type="component" value="Unassembled WGS sequence"/>
</dbReference>
<dbReference type="EMBL" id="BPLR01001422">
    <property type="protein sequence ID" value="GIZ02258.1"/>
    <property type="molecule type" value="Genomic_DNA"/>
</dbReference>
<comment type="caution">
    <text evidence="1">The sequence shown here is derived from an EMBL/GenBank/DDBJ whole genome shotgun (WGS) entry which is preliminary data.</text>
</comment>
<gene>
    <name evidence="1" type="ORF">CEXT_607591</name>
</gene>